<sequence>MNAPVPDPADVFAYVSGRVEHAAHALWPGAIVGLGPHVPSGDRYVQRLDVDERPLFAKVSLLGSSLVSVLRGTLGDWAAIRARQDAYTATPGGLLERETIQYGILHTARLRAPRIAGYSGGVLFT</sequence>
<gene>
    <name evidence="1" type="ORF">ACFH04_09405</name>
</gene>
<dbReference type="RefSeq" id="WP_394317781.1">
    <property type="nucleotide sequence ID" value="NZ_JBHMQV010000009.1"/>
</dbReference>
<comment type="caution">
    <text evidence="1">The sequence shown here is derived from an EMBL/GenBank/DDBJ whole genome shotgun (WGS) entry which is preliminary data.</text>
</comment>
<dbReference type="Proteomes" id="UP001589887">
    <property type="component" value="Unassembled WGS sequence"/>
</dbReference>
<name>A0ABV6TDP8_9ACTN</name>
<reference evidence="1 2" key="1">
    <citation type="submission" date="2024-09" db="EMBL/GenBank/DDBJ databases">
        <authorList>
            <person name="Sun Q."/>
            <person name="Mori K."/>
        </authorList>
    </citation>
    <scope>NUCLEOTIDE SEQUENCE [LARGE SCALE GENOMIC DNA]</scope>
    <source>
        <strain evidence="1 2">JCM 4557</strain>
    </source>
</reference>
<keyword evidence="2" id="KW-1185">Reference proteome</keyword>
<evidence type="ECO:0000313" key="1">
    <source>
        <dbReference type="EMBL" id="MFC0843928.1"/>
    </source>
</evidence>
<evidence type="ECO:0000313" key="2">
    <source>
        <dbReference type="Proteomes" id="UP001589887"/>
    </source>
</evidence>
<dbReference type="EMBL" id="JBHMQV010000009">
    <property type="protein sequence ID" value="MFC0843928.1"/>
    <property type="molecule type" value="Genomic_DNA"/>
</dbReference>
<organism evidence="1 2">
    <name type="scientific">Streptomyces noboritoensis</name>
    <dbReference type="NCBI Taxonomy" id="67337"/>
    <lineage>
        <taxon>Bacteria</taxon>
        <taxon>Bacillati</taxon>
        <taxon>Actinomycetota</taxon>
        <taxon>Actinomycetes</taxon>
        <taxon>Kitasatosporales</taxon>
        <taxon>Streptomycetaceae</taxon>
        <taxon>Streptomyces</taxon>
    </lineage>
</organism>
<accession>A0ABV6TDP8</accession>
<protein>
    <submittedName>
        <fullName evidence="1">Uncharacterized protein</fullName>
    </submittedName>
</protein>
<proteinExistence type="predicted"/>